<dbReference type="KEGG" id="ccah:DWG20_14260"/>
<dbReference type="OrthoDB" id="327703at2"/>
<keyword evidence="2" id="KW-0479">Metal-binding</keyword>
<dbReference type="AlphaFoldDB" id="A0A345YAF5"/>
<evidence type="ECO:0000313" key="6">
    <source>
        <dbReference type="EMBL" id="AXK40907.1"/>
    </source>
</evidence>
<keyword evidence="4" id="KW-0456">Lyase</keyword>
<dbReference type="Gene3D" id="3.90.1590.10">
    <property type="entry name" value="glutathione-dependent formaldehyde- activating enzyme (gfa)"/>
    <property type="match status" value="1"/>
</dbReference>
<dbReference type="Proteomes" id="UP000254537">
    <property type="component" value="Chromosome"/>
</dbReference>
<dbReference type="GO" id="GO:0046872">
    <property type="term" value="F:metal ion binding"/>
    <property type="evidence" value="ECO:0007669"/>
    <property type="project" value="UniProtKB-KW"/>
</dbReference>
<dbReference type="Pfam" id="PF04828">
    <property type="entry name" value="GFA"/>
    <property type="match status" value="1"/>
</dbReference>
<reference evidence="6 7" key="1">
    <citation type="submission" date="2018-07" db="EMBL/GenBank/DDBJ databases">
        <title>Crenobacter cavernae sp. nov., isolated from a karst cave.</title>
        <authorList>
            <person name="Zhu H."/>
        </authorList>
    </citation>
    <scope>NUCLEOTIDE SEQUENCE [LARGE SCALE GENOMIC DNA]</scope>
    <source>
        <strain evidence="6 7">K1W11S-77</strain>
    </source>
</reference>
<evidence type="ECO:0000256" key="3">
    <source>
        <dbReference type="ARBA" id="ARBA00022833"/>
    </source>
</evidence>
<evidence type="ECO:0000259" key="5">
    <source>
        <dbReference type="PROSITE" id="PS51891"/>
    </source>
</evidence>
<comment type="similarity">
    <text evidence="1">Belongs to the Gfa family.</text>
</comment>
<accession>A0A345YAF5</accession>
<dbReference type="PANTHER" id="PTHR33337">
    <property type="entry name" value="GFA DOMAIN-CONTAINING PROTEIN"/>
    <property type="match status" value="1"/>
</dbReference>
<gene>
    <name evidence="6" type="ORF">DWG20_14260</name>
</gene>
<dbReference type="PANTHER" id="PTHR33337:SF40">
    <property type="entry name" value="CENP-V_GFA DOMAIN-CONTAINING PROTEIN-RELATED"/>
    <property type="match status" value="1"/>
</dbReference>
<organism evidence="6 7">
    <name type="scientific">Crenobacter cavernae</name>
    <dbReference type="NCBI Taxonomy" id="2290923"/>
    <lineage>
        <taxon>Bacteria</taxon>
        <taxon>Pseudomonadati</taxon>
        <taxon>Pseudomonadota</taxon>
        <taxon>Betaproteobacteria</taxon>
        <taxon>Neisseriales</taxon>
        <taxon>Neisseriaceae</taxon>
        <taxon>Crenobacter</taxon>
    </lineage>
</organism>
<proteinExistence type="inferred from homology"/>
<feature type="domain" description="CENP-V/GFA" evidence="5">
    <location>
        <begin position="1"/>
        <end position="104"/>
    </location>
</feature>
<dbReference type="SUPFAM" id="SSF51316">
    <property type="entry name" value="Mss4-like"/>
    <property type="match status" value="1"/>
</dbReference>
<name>A0A345YAF5_9NEIS</name>
<dbReference type="GO" id="GO:0016846">
    <property type="term" value="F:carbon-sulfur lyase activity"/>
    <property type="evidence" value="ECO:0007669"/>
    <property type="project" value="InterPro"/>
</dbReference>
<evidence type="ECO:0000256" key="1">
    <source>
        <dbReference type="ARBA" id="ARBA00005495"/>
    </source>
</evidence>
<dbReference type="PROSITE" id="PS51891">
    <property type="entry name" value="CENP_V_GFA"/>
    <property type="match status" value="1"/>
</dbReference>
<keyword evidence="3" id="KW-0862">Zinc</keyword>
<dbReference type="InterPro" id="IPR011057">
    <property type="entry name" value="Mss4-like_sf"/>
</dbReference>
<dbReference type="EMBL" id="CP031337">
    <property type="protein sequence ID" value="AXK40907.1"/>
    <property type="molecule type" value="Genomic_DNA"/>
</dbReference>
<protein>
    <submittedName>
        <fullName evidence="6">GFA family protein</fullName>
    </submittedName>
</protein>
<evidence type="ECO:0000256" key="2">
    <source>
        <dbReference type="ARBA" id="ARBA00022723"/>
    </source>
</evidence>
<sequence length="145" mass="16438">MCGAVRYRVYGEPYHITHCHCTSCRKTSGAAFVTWFTVRLAEVEWQGEPMRVYHSSAAVERGFCPNCGATLSYQHASSPDEIDLTVCSLDEPLRLLPEHHTWWSEHLLWAAPTVLSALPMHLRARMDMLPSHHGRPRLPDDDVGL</sequence>
<evidence type="ECO:0000256" key="4">
    <source>
        <dbReference type="ARBA" id="ARBA00023239"/>
    </source>
</evidence>
<evidence type="ECO:0000313" key="7">
    <source>
        <dbReference type="Proteomes" id="UP000254537"/>
    </source>
</evidence>
<dbReference type="InterPro" id="IPR006913">
    <property type="entry name" value="CENP-V/GFA"/>
</dbReference>